<protein>
    <submittedName>
        <fullName evidence="2">Uncharacterized protein</fullName>
    </submittedName>
</protein>
<reference evidence="2" key="2">
    <citation type="submission" date="2024-07" db="EMBL/GenBank/DDBJ databases">
        <title>Streptomyces haneummycinica sp. nov., a new antibiotic-producing actinobacterium isolated from marine sediment.</title>
        <authorList>
            <person name="Uemura M."/>
            <person name="Hamada M."/>
            <person name="Hirano S."/>
            <person name="Kobayashi K."/>
            <person name="Ohshiro T."/>
            <person name="Kobayashi T."/>
            <person name="Terahara T."/>
        </authorList>
    </citation>
    <scope>NUCLEOTIDE SEQUENCE</scope>
    <source>
        <strain evidence="2">KM77-8</strain>
    </source>
</reference>
<accession>A0AAT9HRI8</accession>
<organism evidence="2">
    <name type="scientific">Streptomyces haneummycinicus</name>
    <dbReference type="NCBI Taxonomy" id="3074435"/>
    <lineage>
        <taxon>Bacteria</taxon>
        <taxon>Bacillati</taxon>
        <taxon>Actinomycetota</taxon>
        <taxon>Actinomycetes</taxon>
        <taxon>Kitasatosporales</taxon>
        <taxon>Streptomycetaceae</taxon>
        <taxon>Streptomyces</taxon>
    </lineage>
</organism>
<feature type="compositionally biased region" description="Basic and acidic residues" evidence="1">
    <location>
        <begin position="77"/>
        <end position="108"/>
    </location>
</feature>
<evidence type="ECO:0000256" key="1">
    <source>
        <dbReference type="SAM" id="MobiDB-lite"/>
    </source>
</evidence>
<evidence type="ECO:0000313" key="2">
    <source>
        <dbReference type="EMBL" id="BFO19915.1"/>
    </source>
</evidence>
<reference evidence="2" key="1">
    <citation type="submission" date="2024-06" db="EMBL/GenBank/DDBJ databases">
        <authorList>
            <consortium name="consrtm"/>
            <person name="Uemura M."/>
            <person name="Terahara T."/>
        </authorList>
    </citation>
    <scope>NUCLEOTIDE SEQUENCE</scope>
    <source>
        <strain evidence="2">KM77-8</strain>
    </source>
</reference>
<feature type="region of interest" description="Disordered" evidence="1">
    <location>
        <begin position="73"/>
        <end position="110"/>
    </location>
</feature>
<dbReference type="AlphaFoldDB" id="A0AAT9HRI8"/>
<gene>
    <name evidence="2" type="ORF">SHKM778_63030</name>
</gene>
<proteinExistence type="predicted"/>
<dbReference type="EMBL" id="AP035768">
    <property type="protein sequence ID" value="BFO19915.1"/>
    <property type="molecule type" value="Genomic_DNA"/>
</dbReference>
<sequence length="127" mass="13440">MLDAVDDAVVLLVGQDGTDRVLGEQQFHTRAGVEEDRVLTDLLDRGVHAPDGADAGTGLHLVPHVDGLLLLLLGRPGHQEHGPDEHNEREEGQETHGSELPSHDRPGERPCWLGVCGAADKGGIGGV</sequence>
<name>A0AAT9HRI8_9ACTN</name>